<dbReference type="AlphaFoldDB" id="A0A4U6QB52"/>
<accession>A0A4U6QB52</accession>
<dbReference type="Proteomes" id="UP000306985">
    <property type="component" value="Unassembled WGS sequence"/>
</dbReference>
<dbReference type="InterPro" id="IPR036388">
    <property type="entry name" value="WH-like_DNA-bd_sf"/>
</dbReference>
<evidence type="ECO:0000256" key="1">
    <source>
        <dbReference type="ARBA" id="ARBA00006479"/>
    </source>
</evidence>
<evidence type="ECO:0000313" key="2">
    <source>
        <dbReference type="EMBL" id="TKV57139.1"/>
    </source>
</evidence>
<dbReference type="CDD" id="cd24076">
    <property type="entry name" value="ASKHA_ATPase_ROK_BsXylR-like"/>
    <property type="match status" value="1"/>
</dbReference>
<dbReference type="PANTHER" id="PTHR18964">
    <property type="entry name" value="ROK (REPRESSOR, ORF, KINASE) FAMILY"/>
    <property type="match status" value="1"/>
</dbReference>
<dbReference type="InterPro" id="IPR000600">
    <property type="entry name" value="ROK"/>
</dbReference>
<name>A0A4U6QB52_9ACTN</name>
<dbReference type="Gene3D" id="3.30.420.40">
    <property type="match status" value="2"/>
</dbReference>
<dbReference type="Gene3D" id="1.10.10.10">
    <property type="entry name" value="Winged helix-like DNA-binding domain superfamily/Winged helix DNA-binding domain"/>
    <property type="match status" value="1"/>
</dbReference>
<dbReference type="SUPFAM" id="SSF53067">
    <property type="entry name" value="Actin-like ATPase domain"/>
    <property type="match status" value="2"/>
</dbReference>
<evidence type="ECO:0000313" key="3">
    <source>
        <dbReference type="Proteomes" id="UP000306985"/>
    </source>
</evidence>
<organism evidence="2 3">
    <name type="scientific">Nakamurella flava</name>
    <dbReference type="NCBI Taxonomy" id="2576308"/>
    <lineage>
        <taxon>Bacteria</taxon>
        <taxon>Bacillati</taxon>
        <taxon>Actinomycetota</taxon>
        <taxon>Actinomycetes</taxon>
        <taxon>Nakamurellales</taxon>
        <taxon>Nakamurellaceae</taxon>
        <taxon>Nakamurella</taxon>
    </lineage>
</organism>
<reference evidence="2 3" key="1">
    <citation type="submission" date="2019-05" db="EMBL/GenBank/DDBJ databases">
        <title>Nakamurella sp. N5BH11, whole genome shotgun sequence.</title>
        <authorList>
            <person name="Tuo L."/>
        </authorList>
    </citation>
    <scope>NUCLEOTIDE SEQUENCE [LARGE SCALE GENOMIC DNA]</scope>
    <source>
        <strain evidence="2 3">N5BH11</strain>
    </source>
</reference>
<comment type="similarity">
    <text evidence="1">Belongs to the ROK (NagC/XylR) family.</text>
</comment>
<dbReference type="PANTHER" id="PTHR18964:SF149">
    <property type="entry name" value="BIFUNCTIONAL UDP-N-ACETYLGLUCOSAMINE 2-EPIMERASE_N-ACETYLMANNOSAMINE KINASE"/>
    <property type="match status" value="1"/>
</dbReference>
<keyword evidence="3" id="KW-1185">Reference proteome</keyword>
<gene>
    <name evidence="2" type="ORF">FDO65_18540</name>
</gene>
<dbReference type="EMBL" id="SZZH01000006">
    <property type="protein sequence ID" value="TKV57139.1"/>
    <property type="molecule type" value="Genomic_DNA"/>
</dbReference>
<sequence>MPRVAVRQANLREHNLGLVLDLIVRAPRPPSRAEIATATGLTRATVSVLVDRLIAGHLVTELDPLPAQRAGRPAVPLVPTAGTVAGVGLEVNVDYLAVRVQDLTATQLAGRIETGDFRRSDPATVLHRLAELFAAVVQDRPVAAVCVAVPGLVDRVGGVLRLAPNLGWRDVDVAAVLTSHPALRAVGVRIDNEATLGARAEVEVRRDGGSFIYVSGEVGIGGALVQDGAVHSGRHGWSGEIGHTAVDPDGPPCACGSSGCLEQYAGKDALFAAAGLDQDLPVTALIEQVDGGDGRARVAVDTAARALGIALANAINLVDVDTVVLGGIYRPLAPLLTPGISAQLRRRVLSAPWRQVTLDPASAQEPAALHGASWAALSTVLDDPDGWLGLLPTD</sequence>
<dbReference type="SUPFAM" id="SSF46785">
    <property type="entry name" value="Winged helix' DNA-binding domain"/>
    <property type="match status" value="1"/>
</dbReference>
<proteinExistence type="inferred from homology"/>
<comment type="caution">
    <text evidence="2">The sequence shown here is derived from an EMBL/GenBank/DDBJ whole genome shotgun (WGS) entry which is preliminary data.</text>
</comment>
<protein>
    <submittedName>
        <fullName evidence="2">ROK family protein</fullName>
    </submittedName>
</protein>
<dbReference type="OrthoDB" id="3189808at2"/>
<dbReference type="InterPro" id="IPR043129">
    <property type="entry name" value="ATPase_NBD"/>
</dbReference>
<dbReference type="Pfam" id="PF00480">
    <property type="entry name" value="ROK"/>
    <property type="match status" value="1"/>
</dbReference>
<dbReference type="InterPro" id="IPR036390">
    <property type="entry name" value="WH_DNA-bd_sf"/>
</dbReference>